<name>A0ABW9A4B7_9BURK</name>
<keyword evidence="4" id="KW-0966">Cell projection</keyword>
<accession>A0ABW9A4B7</accession>
<evidence type="ECO:0000313" key="5">
    <source>
        <dbReference type="Proteomes" id="UP001629246"/>
    </source>
</evidence>
<organism evidence="4 5">
    <name type="scientific">Herbaspirillum lusitanum</name>
    <dbReference type="NCBI Taxonomy" id="213312"/>
    <lineage>
        <taxon>Bacteria</taxon>
        <taxon>Pseudomonadati</taxon>
        <taxon>Pseudomonadota</taxon>
        <taxon>Betaproteobacteria</taxon>
        <taxon>Burkholderiales</taxon>
        <taxon>Oxalobacteraceae</taxon>
        <taxon>Herbaspirillum</taxon>
    </lineage>
</organism>
<comment type="function">
    <text evidence="1">Required for the efficient initiation of filament assembly.</text>
</comment>
<evidence type="ECO:0000256" key="3">
    <source>
        <dbReference type="ARBA" id="ARBA00022795"/>
    </source>
</evidence>
<dbReference type="Gene3D" id="1.20.58.300">
    <property type="entry name" value="FlgN-like"/>
    <property type="match status" value="1"/>
</dbReference>
<evidence type="ECO:0000313" key="4">
    <source>
        <dbReference type="EMBL" id="MFL9923721.1"/>
    </source>
</evidence>
<dbReference type="EMBL" id="JAQQFM010000002">
    <property type="protein sequence ID" value="MFL9923721.1"/>
    <property type="molecule type" value="Genomic_DNA"/>
</dbReference>
<evidence type="ECO:0000256" key="1">
    <source>
        <dbReference type="ARBA" id="ARBA00002397"/>
    </source>
</evidence>
<comment type="caution">
    <text evidence="4">The sequence shown here is derived from an EMBL/GenBank/DDBJ whole genome shotgun (WGS) entry which is preliminary data.</text>
</comment>
<sequence>MNTVSAQPSDRLAQEKDALSRLVGNLQQEQVLLAQTDAEGITDLISAKAQIVYEMATFAGERHKLLAALGFGADENGMQQWMDQQGSDEARQLWSELFELAQEAKELNRVNGLLIGKKMALTQNAMTILQGKVQGGSFYGPDGQSSMRSVGRRLGVV</sequence>
<proteinExistence type="inferred from homology"/>
<protein>
    <submittedName>
        <fullName evidence="4">Flagellar protein FlgN</fullName>
    </submittedName>
</protein>
<reference evidence="4 5" key="1">
    <citation type="journal article" date="2024" name="Chem. Sci.">
        <title>Discovery of megapolipeptins by genome mining of a Burkholderiales bacteria collection.</title>
        <authorList>
            <person name="Paulo B.S."/>
            <person name="Recchia M.J.J."/>
            <person name="Lee S."/>
            <person name="Fergusson C.H."/>
            <person name="Romanowski S.B."/>
            <person name="Hernandez A."/>
            <person name="Krull N."/>
            <person name="Liu D.Y."/>
            <person name="Cavanagh H."/>
            <person name="Bos A."/>
            <person name="Gray C.A."/>
            <person name="Murphy B.T."/>
            <person name="Linington R.G."/>
            <person name="Eustaquio A.S."/>
        </authorList>
    </citation>
    <scope>NUCLEOTIDE SEQUENCE [LARGE SCALE GENOMIC DNA]</scope>
    <source>
        <strain evidence="4 5">RL21-008-BIB-A</strain>
    </source>
</reference>
<dbReference type="InterPro" id="IPR007809">
    <property type="entry name" value="FlgN-like"/>
</dbReference>
<dbReference type="RefSeq" id="WP_408155620.1">
    <property type="nucleotide sequence ID" value="NZ_JAQQFM010000002.1"/>
</dbReference>
<evidence type="ECO:0000256" key="2">
    <source>
        <dbReference type="ARBA" id="ARBA00007703"/>
    </source>
</evidence>
<keyword evidence="4" id="KW-0282">Flagellum</keyword>
<keyword evidence="5" id="KW-1185">Reference proteome</keyword>
<comment type="similarity">
    <text evidence="2">Belongs to the FlgN family.</text>
</comment>
<keyword evidence="4" id="KW-0969">Cilium</keyword>
<dbReference type="InterPro" id="IPR036679">
    <property type="entry name" value="FlgN-like_sf"/>
</dbReference>
<dbReference type="SUPFAM" id="SSF140566">
    <property type="entry name" value="FlgN-like"/>
    <property type="match status" value="1"/>
</dbReference>
<dbReference type="Pfam" id="PF05130">
    <property type="entry name" value="FlgN"/>
    <property type="match status" value="1"/>
</dbReference>
<dbReference type="Proteomes" id="UP001629246">
    <property type="component" value="Unassembled WGS sequence"/>
</dbReference>
<gene>
    <name evidence="4" type="ORF">PQR62_05585</name>
</gene>
<keyword evidence="3" id="KW-1005">Bacterial flagellum biogenesis</keyword>